<reference evidence="2 3" key="1">
    <citation type="submission" date="2016-11" db="EMBL/GenBank/DDBJ databases">
        <authorList>
            <person name="Jaros S."/>
            <person name="Januszkiewicz K."/>
            <person name="Wedrychowicz H."/>
        </authorList>
    </citation>
    <scope>NUCLEOTIDE SEQUENCE [LARGE SCALE GENOMIC DNA]</scope>
    <source>
        <strain evidence="2 3">DSM 25660</strain>
    </source>
</reference>
<accession>A0A1M5ADE1</accession>
<dbReference type="EMBL" id="FQVQ01000006">
    <property type="protein sequence ID" value="SHF28351.1"/>
    <property type="molecule type" value="Genomic_DNA"/>
</dbReference>
<dbReference type="RefSeq" id="WP_073362767.1">
    <property type="nucleotide sequence ID" value="NZ_FQVQ01000006.1"/>
</dbReference>
<feature type="transmembrane region" description="Helical" evidence="1">
    <location>
        <begin position="37"/>
        <end position="57"/>
    </location>
</feature>
<name>A0A1M5ADE1_9FLAO</name>
<sequence length="65" mass="7605">MKKVIHWYRNVPFLILILLSFGIGLLSKLVEGHFTDIAMGMQLIAFFFLLSGLIRFFDRVLFKTK</sequence>
<keyword evidence="1" id="KW-0472">Membrane</keyword>
<feature type="transmembrane region" description="Helical" evidence="1">
    <location>
        <begin position="7"/>
        <end position="25"/>
    </location>
</feature>
<dbReference type="Proteomes" id="UP000184147">
    <property type="component" value="Unassembled WGS sequence"/>
</dbReference>
<dbReference type="AlphaFoldDB" id="A0A1M5ADE1"/>
<dbReference type="OrthoDB" id="9944684at2"/>
<evidence type="ECO:0000313" key="3">
    <source>
        <dbReference type="Proteomes" id="UP000184147"/>
    </source>
</evidence>
<evidence type="ECO:0000256" key="1">
    <source>
        <dbReference type="SAM" id="Phobius"/>
    </source>
</evidence>
<protein>
    <submittedName>
        <fullName evidence="2">Uncharacterized protein</fullName>
    </submittedName>
</protein>
<keyword evidence="3" id="KW-1185">Reference proteome</keyword>
<organism evidence="2 3">
    <name type="scientific">Flavobacterium fontis</name>
    <dbReference type="NCBI Taxonomy" id="1124188"/>
    <lineage>
        <taxon>Bacteria</taxon>
        <taxon>Pseudomonadati</taxon>
        <taxon>Bacteroidota</taxon>
        <taxon>Flavobacteriia</taxon>
        <taxon>Flavobacteriales</taxon>
        <taxon>Flavobacteriaceae</taxon>
        <taxon>Flavobacterium</taxon>
    </lineage>
</organism>
<gene>
    <name evidence="2" type="ORF">SAMN05444377_10627</name>
</gene>
<keyword evidence="1" id="KW-0812">Transmembrane</keyword>
<dbReference type="STRING" id="1124188.SAMN05444377_10627"/>
<proteinExistence type="predicted"/>
<keyword evidence="1" id="KW-1133">Transmembrane helix</keyword>
<evidence type="ECO:0000313" key="2">
    <source>
        <dbReference type="EMBL" id="SHF28351.1"/>
    </source>
</evidence>